<accession>A0A431W4C8</accession>
<organism evidence="1 2">
    <name type="scientific">Deinococcus radiophilus</name>
    <dbReference type="NCBI Taxonomy" id="32062"/>
    <lineage>
        <taxon>Bacteria</taxon>
        <taxon>Thermotogati</taxon>
        <taxon>Deinococcota</taxon>
        <taxon>Deinococci</taxon>
        <taxon>Deinococcales</taxon>
        <taxon>Deinococcaceae</taxon>
        <taxon>Deinococcus</taxon>
    </lineage>
</organism>
<dbReference type="OrthoDB" id="68895at2"/>
<sequence>MRDPKKSTQPQSFSHTELLQELFPGSEGVPQGSAGEPTLGLYPVADGRLALVHGQQLAEFTPLSGQAKAALHCDLCHFTRSPSEARIYRVVVAQRRSRYVTLCGSTVHCQQRAGTAGLNALAERIFPIESGAEMF</sequence>
<dbReference type="AlphaFoldDB" id="A0A431W4C8"/>
<evidence type="ECO:0000313" key="2">
    <source>
        <dbReference type="Proteomes" id="UP000277766"/>
    </source>
</evidence>
<name>A0A431W4C8_9DEIO</name>
<proteinExistence type="predicted"/>
<evidence type="ECO:0000313" key="1">
    <source>
        <dbReference type="EMBL" id="RTR30275.1"/>
    </source>
</evidence>
<comment type="caution">
    <text evidence="1">The sequence shown here is derived from an EMBL/GenBank/DDBJ whole genome shotgun (WGS) entry which is preliminary data.</text>
</comment>
<gene>
    <name evidence="1" type="ORF">EJ104_01850</name>
</gene>
<reference evidence="1 2" key="1">
    <citation type="submission" date="2018-12" db="EMBL/GenBank/DDBJ databases">
        <title>Deinococcus radiophilus ATCC 27603 genome sequencing and assembly.</title>
        <authorList>
            <person name="Maclea K.S."/>
            <person name="Maynard C.R."/>
        </authorList>
    </citation>
    <scope>NUCLEOTIDE SEQUENCE [LARGE SCALE GENOMIC DNA]</scope>
    <source>
        <strain evidence="1 2">ATCC 27603</strain>
    </source>
</reference>
<dbReference type="Proteomes" id="UP000277766">
    <property type="component" value="Unassembled WGS sequence"/>
</dbReference>
<evidence type="ECO:0008006" key="3">
    <source>
        <dbReference type="Google" id="ProtNLM"/>
    </source>
</evidence>
<protein>
    <recommendedName>
        <fullName evidence="3">Elongation factor G-binding protein C-terminal treble-clef zinc-finger domain-containing protein</fullName>
    </recommendedName>
</protein>
<dbReference type="RefSeq" id="WP_126351056.1">
    <property type="nucleotide sequence ID" value="NZ_CP086380.1"/>
</dbReference>
<keyword evidence="2" id="KW-1185">Reference proteome</keyword>
<dbReference type="EMBL" id="RXPE01000002">
    <property type="protein sequence ID" value="RTR30275.1"/>
    <property type="molecule type" value="Genomic_DNA"/>
</dbReference>